<feature type="active site" evidence="3">
    <location>
        <position position="173"/>
    </location>
</feature>
<sequence length="290" mass="29815">MKKNIGMIGIGMMGHGIASNIARHGYPLAVLEHPGNQPLDALKAAGARSFARAAELAAQSDIVILVLTGSPQVEAVLTGEGGVLQGLRPGSIVIDCSTAIPASTLRMAQAVQAAGSRFLDTPMTRTPKEAAEGRLNLLVGGDAALLEECRPLLSCFAENILHAGPVGAGHGMKLLHNFVSLGTVALIAEAAACAGQHGVAPEMFVEILAKGGGGGVALERLRPYLTAKDTSSLRFSIANASKDLGYYNTMAGDAGAHRDIAAAVLQTLQHAQGLAPEALVPELADLLARR</sequence>
<dbReference type="SUPFAM" id="SSF48179">
    <property type="entry name" value="6-phosphogluconate dehydrogenase C-terminal domain-like"/>
    <property type="match status" value="1"/>
</dbReference>
<dbReference type="Gene3D" id="1.10.1040.10">
    <property type="entry name" value="N-(1-d-carboxylethyl)-l-norvaline Dehydrogenase, domain 2"/>
    <property type="match status" value="1"/>
</dbReference>
<gene>
    <name evidence="6" type="ORF">J2W39_003093</name>
</gene>
<dbReference type="InterPro" id="IPR029154">
    <property type="entry name" value="HIBADH-like_NADP-bd"/>
</dbReference>
<evidence type="ECO:0000256" key="3">
    <source>
        <dbReference type="PIRSR" id="PIRSR000103-1"/>
    </source>
</evidence>
<dbReference type="Proteomes" id="UP001224845">
    <property type="component" value="Unassembled WGS sequence"/>
</dbReference>
<dbReference type="InterPro" id="IPR036291">
    <property type="entry name" value="NAD(P)-bd_dom_sf"/>
</dbReference>
<dbReference type="AlphaFoldDB" id="A0AAW8EFB1"/>
<evidence type="ECO:0000256" key="1">
    <source>
        <dbReference type="ARBA" id="ARBA00023002"/>
    </source>
</evidence>
<dbReference type="InterPro" id="IPR015815">
    <property type="entry name" value="HIBADH-related"/>
</dbReference>
<dbReference type="PANTHER" id="PTHR43060:SF15">
    <property type="entry name" value="3-HYDROXYISOBUTYRATE DEHYDROGENASE-LIKE 1, MITOCHONDRIAL-RELATED"/>
    <property type="match status" value="1"/>
</dbReference>
<dbReference type="Pfam" id="PF03446">
    <property type="entry name" value="NAD_binding_2"/>
    <property type="match status" value="1"/>
</dbReference>
<evidence type="ECO:0000313" key="7">
    <source>
        <dbReference type="Proteomes" id="UP001224845"/>
    </source>
</evidence>
<protein>
    <submittedName>
        <fullName evidence="6">3-hydroxyisobutyrate dehydrogenase-like beta-hydroxyacid dehydrogenase</fullName>
    </submittedName>
</protein>
<feature type="domain" description="3-hydroxyisobutyrate dehydrogenase-like NAD-binding" evidence="5">
    <location>
        <begin position="167"/>
        <end position="272"/>
    </location>
</feature>
<evidence type="ECO:0000256" key="2">
    <source>
        <dbReference type="ARBA" id="ARBA00023027"/>
    </source>
</evidence>
<proteinExistence type="predicted"/>
<dbReference type="SUPFAM" id="SSF51735">
    <property type="entry name" value="NAD(P)-binding Rossmann-fold domains"/>
    <property type="match status" value="1"/>
</dbReference>
<reference evidence="6" key="1">
    <citation type="submission" date="2023-07" db="EMBL/GenBank/DDBJ databases">
        <title>Sorghum-associated microbial communities from plants grown in Nebraska, USA.</title>
        <authorList>
            <person name="Schachtman D."/>
        </authorList>
    </citation>
    <scope>NUCLEOTIDE SEQUENCE</scope>
    <source>
        <strain evidence="6">DS3315</strain>
    </source>
</reference>
<dbReference type="GO" id="GO:0050661">
    <property type="term" value="F:NADP binding"/>
    <property type="evidence" value="ECO:0007669"/>
    <property type="project" value="InterPro"/>
</dbReference>
<organism evidence="6 7">
    <name type="scientific">Variovorax paradoxus</name>
    <dbReference type="NCBI Taxonomy" id="34073"/>
    <lineage>
        <taxon>Bacteria</taxon>
        <taxon>Pseudomonadati</taxon>
        <taxon>Pseudomonadota</taxon>
        <taxon>Betaproteobacteria</taxon>
        <taxon>Burkholderiales</taxon>
        <taxon>Comamonadaceae</taxon>
        <taxon>Variovorax</taxon>
    </lineage>
</organism>
<dbReference type="Pfam" id="PF14833">
    <property type="entry name" value="NAD_binding_11"/>
    <property type="match status" value="1"/>
</dbReference>
<accession>A0AAW8EFB1</accession>
<dbReference type="GO" id="GO:0016491">
    <property type="term" value="F:oxidoreductase activity"/>
    <property type="evidence" value="ECO:0007669"/>
    <property type="project" value="UniProtKB-KW"/>
</dbReference>
<dbReference type="InterPro" id="IPR006115">
    <property type="entry name" value="6PGDH_NADP-bd"/>
</dbReference>
<dbReference type="RefSeq" id="WP_307594386.1">
    <property type="nucleotide sequence ID" value="NZ_CAXUSR020000002.1"/>
</dbReference>
<comment type="caution">
    <text evidence="6">The sequence shown here is derived from an EMBL/GenBank/DDBJ whole genome shotgun (WGS) entry which is preliminary data.</text>
</comment>
<name>A0AAW8EFB1_VARPD</name>
<dbReference type="InterPro" id="IPR013328">
    <property type="entry name" value="6PGD_dom2"/>
</dbReference>
<dbReference type="PIRSF" id="PIRSF000103">
    <property type="entry name" value="HIBADH"/>
    <property type="match status" value="1"/>
</dbReference>
<dbReference type="EMBL" id="JAUSRV010000007">
    <property type="protein sequence ID" value="MDP9971851.1"/>
    <property type="molecule type" value="Genomic_DNA"/>
</dbReference>
<feature type="domain" description="6-phosphogluconate dehydrogenase NADP-binding" evidence="4">
    <location>
        <begin position="4"/>
        <end position="164"/>
    </location>
</feature>
<evidence type="ECO:0000259" key="4">
    <source>
        <dbReference type="Pfam" id="PF03446"/>
    </source>
</evidence>
<dbReference type="Gene3D" id="3.40.50.720">
    <property type="entry name" value="NAD(P)-binding Rossmann-like Domain"/>
    <property type="match status" value="1"/>
</dbReference>
<dbReference type="InterPro" id="IPR008927">
    <property type="entry name" value="6-PGluconate_DH-like_C_sf"/>
</dbReference>
<keyword evidence="1" id="KW-0560">Oxidoreductase</keyword>
<dbReference type="PANTHER" id="PTHR43060">
    <property type="entry name" value="3-HYDROXYISOBUTYRATE DEHYDROGENASE-LIKE 1, MITOCHONDRIAL-RELATED"/>
    <property type="match status" value="1"/>
</dbReference>
<evidence type="ECO:0000313" key="6">
    <source>
        <dbReference type="EMBL" id="MDP9971851.1"/>
    </source>
</evidence>
<dbReference type="GO" id="GO:0051287">
    <property type="term" value="F:NAD binding"/>
    <property type="evidence" value="ECO:0007669"/>
    <property type="project" value="InterPro"/>
</dbReference>
<evidence type="ECO:0000259" key="5">
    <source>
        <dbReference type="Pfam" id="PF14833"/>
    </source>
</evidence>
<keyword evidence="2" id="KW-0520">NAD</keyword>